<dbReference type="SUPFAM" id="SSF82771">
    <property type="entry name" value="GIY-YIG endonuclease"/>
    <property type="match status" value="1"/>
</dbReference>
<evidence type="ECO:0000259" key="8">
    <source>
        <dbReference type="PROSITE" id="PS50165"/>
    </source>
</evidence>
<feature type="domain" description="GIY-YIG" evidence="7">
    <location>
        <begin position="10"/>
        <end position="91"/>
    </location>
</feature>
<accession>A0A1Y4DPV6</accession>
<keyword evidence="1" id="KW-0963">Cytoplasm</keyword>
<sequence length="456" mass="52389">MDPRLDILPNKPGVYIMRSKEGTIIYVGKAKNLSDRVKQYFQESNLYSRGWKLPCLLPLIAKIDYVTTASERDALVLEEKLIKQYQPFFNSLGKDGKSYPYLKLTMGEDYPRLQLTRRVVRGKDLYFGPYPKSSIVKSLMRFLWKSKYAPLRPCKWNFSRQKPLDERKINTCIYYHTGQCPAPCAGKISYEDYRAIAQRMAEFLDGHFGNITETITSLMHQHAQKLEYEQAAVYRNFLQALAHMQERVIVGRFKDDQITTAMENTDKLKRLAQVIGMHKLPAHIEAFDNSHLFGREAVGCMVCYINGEKNHEHYRRFKIRSKLPERGGSDFAMMEESVYRRLRQLKRDPSQTPDLILLDGGKSQISAAMNAFDRAGLYIPFIALAETHEGIYLPGAAESIKLPIGDPALNLLMEIRDEVHRFAITYHRKLRGKAELTGHQSQEGLIDGKDPAGRDL</sequence>
<evidence type="ECO:0008006" key="11">
    <source>
        <dbReference type="Google" id="ProtNLM"/>
    </source>
</evidence>
<keyword evidence="6" id="KW-0742">SOS response</keyword>
<dbReference type="PANTHER" id="PTHR30562">
    <property type="entry name" value="UVRC/OXIDOREDUCTASE"/>
    <property type="match status" value="1"/>
</dbReference>
<keyword evidence="10" id="KW-1185">Reference proteome</keyword>
<dbReference type="OrthoDB" id="9804933at2"/>
<dbReference type="GO" id="GO:0009381">
    <property type="term" value="F:excinuclease ABC activity"/>
    <property type="evidence" value="ECO:0007669"/>
    <property type="project" value="InterPro"/>
</dbReference>
<dbReference type="GO" id="GO:0009380">
    <property type="term" value="C:excinuclease repair complex"/>
    <property type="evidence" value="ECO:0007669"/>
    <property type="project" value="TreeGrafter"/>
</dbReference>
<protein>
    <recommendedName>
        <fullName evidence="11">Excinuclease ABC subunit C</fullName>
    </recommendedName>
</protein>
<dbReference type="Gene3D" id="3.40.1440.10">
    <property type="entry name" value="GIY-YIG endonuclease"/>
    <property type="match status" value="1"/>
</dbReference>
<dbReference type="Pfam" id="PF08459">
    <property type="entry name" value="UvrC_RNaseH_dom"/>
    <property type="match status" value="1"/>
</dbReference>
<dbReference type="InterPro" id="IPR036876">
    <property type="entry name" value="UVR_dom_sf"/>
</dbReference>
<dbReference type="InterPro" id="IPR047296">
    <property type="entry name" value="GIY-YIG_UvrC_Cho"/>
</dbReference>
<keyword evidence="3" id="KW-0228">DNA excision</keyword>
<evidence type="ECO:0000313" key="9">
    <source>
        <dbReference type="EMBL" id="OUO57391.1"/>
    </source>
</evidence>
<dbReference type="SUPFAM" id="SSF46600">
    <property type="entry name" value="C-terminal UvrC-binding domain of UvrB"/>
    <property type="match status" value="1"/>
</dbReference>
<evidence type="ECO:0000259" key="7">
    <source>
        <dbReference type="PROSITE" id="PS50164"/>
    </source>
</evidence>
<evidence type="ECO:0000256" key="3">
    <source>
        <dbReference type="ARBA" id="ARBA00022769"/>
    </source>
</evidence>
<dbReference type="PANTHER" id="PTHR30562:SF1">
    <property type="entry name" value="UVRABC SYSTEM PROTEIN C"/>
    <property type="match status" value="1"/>
</dbReference>
<gene>
    <name evidence="9" type="ORF">B5F75_01050</name>
</gene>
<keyword evidence="4" id="KW-0267">Excision nuclease</keyword>
<evidence type="ECO:0000256" key="4">
    <source>
        <dbReference type="ARBA" id="ARBA00022881"/>
    </source>
</evidence>
<dbReference type="InterPro" id="IPR035901">
    <property type="entry name" value="GIY-YIG_endonuc_sf"/>
</dbReference>
<proteinExistence type="predicted"/>
<evidence type="ECO:0000256" key="5">
    <source>
        <dbReference type="ARBA" id="ARBA00023204"/>
    </source>
</evidence>
<dbReference type="SMART" id="SM00465">
    <property type="entry name" value="GIYc"/>
    <property type="match status" value="1"/>
</dbReference>
<comment type="caution">
    <text evidence="9">The sequence shown here is derived from an EMBL/GenBank/DDBJ whole genome shotgun (WGS) entry which is preliminary data.</text>
</comment>
<dbReference type="GO" id="GO:0009432">
    <property type="term" value="P:SOS response"/>
    <property type="evidence" value="ECO:0007669"/>
    <property type="project" value="UniProtKB-KW"/>
</dbReference>
<dbReference type="PROSITE" id="PS50165">
    <property type="entry name" value="UVRC"/>
    <property type="match status" value="1"/>
</dbReference>
<dbReference type="InterPro" id="IPR000305">
    <property type="entry name" value="GIY-YIG_endonuc"/>
</dbReference>
<reference evidence="10" key="1">
    <citation type="submission" date="2017-04" db="EMBL/GenBank/DDBJ databases">
        <title>Function of individual gut microbiota members based on whole genome sequencing of pure cultures obtained from chicken caecum.</title>
        <authorList>
            <person name="Medvecky M."/>
            <person name="Cejkova D."/>
            <person name="Polansky O."/>
            <person name="Karasova D."/>
            <person name="Kubasova T."/>
            <person name="Cizek A."/>
            <person name="Rychlik I."/>
        </authorList>
    </citation>
    <scope>NUCLEOTIDE SEQUENCE [LARGE SCALE GENOMIC DNA]</scope>
    <source>
        <strain evidence="10">An273</strain>
    </source>
</reference>
<keyword evidence="2" id="KW-0227">DNA damage</keyword>
<dbReference type="FunFam" id="3.40.1440.10:FF:000001">
    <property type="entry name" value="UvrABC system protein C"/>
    <property type="match status" value="1"/>
</dbReference>
<evidence type="ECO:0000313" key="10">
    <source>
        <dbReference type="Proteomes" id="UP000196368"/>
    </source>
</evidence>
<dbReference type="InterPro" id="IPR038476">
    <property type="entry name" value="UvrC_RNase_H_dom_sf"/>
</dbReference>
<evidence type="ECO:0000256" key="1">
    <source>
        <dbReference type="ARBA" id="ARBA00022490"/>
    </source>
</evidence>
<dbReference type="Pfam" id="PF01541">
    <property type="entry name" value="GIY-YIG"/>
    <property type="match status" value="1"/>
</dbReference>
<dbReference type="RefSeq" id="WP_087286612.1">
    <property type="nucleotide sequence ID" value="NZ_NFJD01000001.1"/>
</dbReference>
<organism evidence="9 10">
    <name type="scientific">Candidatus Avelusimicrobium gallicola</name>
    <dbReference type="NCBI Taxonomy" id="2562704"/>
    <lineage>
        <taxon>Bacteria</taxon>
        <taxon>Pseudomonadati</taxon>
        <taxon>Elusimicrobiota</taxon>
        <taxon>Elusimicrobia</taxon>
        <taxon>Elusimicrobiales</taxon>
        <taxon>Elusimicrobiaceae</taxon>
        <taxon>Candidatus Avelusimicrobium</taxon>
    </lineage>
</organism>
<keyword evidence="5" id="KW-0234">DNA repair</keyword>
<dbReference type="AlphaFoldDB" id="A0A1Y4DPV6"/>
<dbReference type="EMBL" id="NFJD01000001">
    <property type="protein sequence ID" value="OUO57391.1"/>
    <property type="molecule type" value="Genomic_DNA"/>
</dbReference>
<feature type="domain" description="UvrC family homology region profile" evidence="8">
    <location>
        <begin position="264"/>
        <end position="372"/>
    </location>
</feature>
<dbReference type="PROSITE" id="PS50164">
    <property type="entry name" value="GIY_YIG"/>
    <property type="match status" value="1"/>
</dbReference>
<dbReference type="InterPro" id="IPR050066">
    <property type="entry name" value="UvrABC_protein_C"/>
</dbReference>
<name>A0A1Y4DPV6_9BACT</name>
<dbReference type="GO" id="GO:0006289">
    <property type="term" value="P:nucleotide-excision repair"/>
    <property type="evidence" value="ECO:0007669"/>
    <property type="project" value="InterPro"/>
</dbReference>
<evidence type="ECO:0000256" key="2">
    <source>
        <dbReference type="ARBA" id="ARBA00022763"/>
    </source>
</evidence>
<dbReference type="InterPro" id="IPR001162">
    <property type="entry name" value="UvrC_RNase_H_dom"/>
</dbReference>
<dbReference type="Proteomes" id="UP000196368">
    <property type="component" value="Unassembled WGS sequence"/>
</dbReference>
<dbReference type="Gene3D" id="3.30.420.340">
    <property type="entry name" value="UvrC, RNAse H endonuclease domain"/>
    <property type="match status" value="1"/>
</dbReference>
<evidence type="ECO:0000256" key="6">
    <source>
        <dbReference type="ARBA" id="ARBA00023236"/>
    </source>
</evidence>
<dbReference type="CDD" id="cd10434">
    <property type="entry name" value="GIY-YIG_UvrC_Cho"/>
    <property type="match status" value="1"/>
</dbReference>